<evidence type="ECO:0000259" key="2">
    <source>
        <dbReference type="SMART" id="SM01054"/>
    </source>
</evidence>
<gene>
    <name evidence="3" type="ORF">LIER_26570</name>
</gene>
<dbReference type="AlphaFoldDB" id="A0AAV3R927"/>
<feature type="region of interest" description="Disordered" evidence="1">
    <location>
        <begin position="238"/>
        <end position="319"/>
    </location>
</feature>
<name>A0AAV3R927_LITER</name>
<dbReference type="PANTHER" id="PTHR33349:SF1">
    <property type="entry name" value="EMB|CAB62594.1"/>
    <property type="match status" value="1"/>
</dbReference>
<feature type="compositionally biased region" description="Basic and acidic residues" evidence="1">
    <location>
        <begin position="288"/>
        <end position="309"/>
    </location>
</feature>
<dbReference type="SMART" id="SM01054">
    <property type="entry name" value="CaM_binding"/>
    <property type="match status" value="1"/>
</dbReference>
<evidence type="ECO:0000313" key="3">
    <source>
        <dbReference type="EMBL" id="GAA0172825.1"/>
    </source>
</evidence>
<feature type="compositionally biased region" description="Basic and acidic residues" evidence="1">
    <location>
        <begin position="1"/>
        <end position="17"/>
    </location>
</feature>
<sequence length="593" mass="65416">MAHEGDNSALDRQKSKLDGGASGNKSIKKTSRPIGNSSATHQRRASLGSSFNGDSSRSDSSRKFSSGNNKNDVIPHYLRASTGSCHDFCKYGRKHTVEEKPWHSFSKKLANTSSSKLRSKEHMISAERNKVTEEKHKPREPKTHAEDLNPSTDKPITQNSSGIIKNEVYLPSEDFNPSPDKTITLNSSGIIKNEVYLPSEEVELSPDKLDTAKDVQETKFKTSNMPSRHAPLLQLKAVKASPSSEISEGNLRKGRISSKIKDGELPQASNPSRSTDASQGELRRSRKHGDMKEKKTLAESKASQKEVLRPSDNLPSSMMPINKIRNLTSRKNSNSKPVPLKDRNIIEKAVNAKQRKNEKVSVKILNALEADTDKNLDKPIRKRGVAASSHKQDQIEENTIVCNNHDGEEGEGERDKEESGVMDDAATTLIMTNKDASKEKRKEGAESKITRTLRKGTPMISKNKDSSSPMKLNFRRGMVVQLHSDNSTPRRLKFKCGRILLGNKDGVADGKKIGKKKGVNDDKDVAGPSSKKVVLRHQDVQDKKIDPGLFNHVIEETASKLVGSRKSKVKALVGAFETVISLQESKPLTNAVS</sequence>
<dbReference type="InterPro" id="IPR012417">
    <property type="entry name" value="CaM-bd_dom_pln"/>
</dbReference>
<feature type="region of interest" description="Disordered" evidence="1">
    <location>
        <begin position="1"/>
        <end position="77"/>
    </location>
</feature>
<dbReference type="PANTHER" id="PTHR33349">
    <property type="entry name" value="EMB|CAB62594.1"/>
    <property type="match status" value="1"/>
</dbReference>
<feature type="region of interest" description="Disordered" evidence="1">
    <location>
        <begin position="128"/>
        <end position="159"/>
    </location>
</feature>
<feature type="compositionally biased region" description="Polar residues" evidence="1">
    <location>
        <begin position="149"/>
        <end position="159"/>
    </location>
</feature>
<feature type="compositionally biased region" description="Polar residues" evidence="1">
    <location>
        <begin position="267"/>
        <end position="278"/>
    </location>
</feature>
<dbReference type="EMBL" id="BAABME010008302">
    <property type="protein sequence ID" value="GAA0172825.1"/>
    <property type="molecule type" value="Genomic_DNA"/>
</dbReference>
<evidence type="ECO:0000256" key="1">
    <source>
        <dbReference type="SAM" id="MobiDB-lite"/>
    </source>
</evidence>
<dbReference type="GO" id="GO:0005516">
    <property type="term" value="F:calmodulin binding"/>
    <property type="evidence" value="ECO:0007669"/>
    <property type="project" value="InterPro"/>
</dbReference>
<organism evidence="3 4">
    <name type="scientific">Lithospermum erythrorhizon</name>
    <name type="common">Purple gromwell</name>
    <name type="synonym">Lithospermum officinale var. erythrorhizon</name>
    <dbReference type="NCBI Taxonomy" id="34254"/>
    <lineage>
        <taxon>Eukaryota</taxon>
        <taxon>Viridiplantae</taxon>
        <taxon>Streptophyta</taxon>
        <taxon>Embryophyta</taxon>
        <taxon>Tracheophyta</taxon>
        <taxon>Spermatophyta</taxon>
        <taxon>Magnoliopsida</taxon>
        <taxon>eudicotyledons</taxon>
        <taxon>Gunneridae</taxon>
        <taxon>Pentapetalae</taxon>
        <taxon>asterids</taxon>
        <taxon>lamiids</taxon>
        <taxon>Boraginales</taxon>
        <taxon>Boraginaceae</taxon>
        <taxon>Boraginoideae</taxon>
        <taxon>Lithospermeae</taxon>
        <taxon>Lithospermum</taxon>
    </lineage>
</organism>
<feature type="domain" description="Calmodulin-binding" evidence="2">
    <location>
        <begin position="468"/>
        <end position="581"/>
    </location>
</feature>
<dbReference type="Pfam" id="PF07839">
    <property type="entry name" value="CaM_binding"/>
    <property type="match status" value="1"/>
</dbReference>
<keyword evidence="4" id="KW-1185">Reference proteome</keyword>
<protein>
    <recommendedName>
        <fullName evidence="2">Calmodulin-binding domain-containing protein</fullName>
    </recommendedName>
</protein>
<feature type="compositionally biased region" description="Basic and acidic residues" evidence="1">
    <location>
        <begin position="128"/>
        <end position="147"/>
    </location>
</feature>
<proteinExistence type="predicted"/>
<comment type="caution">
    <text evidence="3">The sequence shown here is derived from an EMBL/GenBank/DDBJ whole genome shotgun (WGS) entry which is preliminary data.</text>
</comment>
<accession>A0AAV3R927</accession>
<reference evidence="3 4" key="1">
    <citation type="submission" date="2024-01" db="EMBL/GenBank/DDBJ databases">
        <title>The complete chloroplast genome sequence of Lithospermum erythrorhizon: insights into the phylogenetic relationship among Boraginaceae species and the maternal lineages of purple gromwells.</title>
        <authorList>
            <person name="Okada T."/>
            <person name="Watanabe K."/>
        </authorList>
    </citation>
    <scope>NUCLEOTIDE SEQUENCE [LARGE SCALE GENOMIC DNA]</scope>
</reference>
<evidence type="ECO:0000313" key="4">
    <source>
        <dbReference type="Proteomes" id="UP001454036"/>
    </source>
</evidence>
<dbReference type="Proteomes" id="UP001454036">
    <property type="component" value="Unassembled WGS sequence"/>
</dbReference>